<keyword evidence="6" id="KW-1185">Reference proteome</keyword>
<dbReference type="InterPro" id="IPR050745">
    <property type="entry name" value="Multifunctional_regulatory"/>
</dbReference>
<organism evidence="5 6">
    <name type="scientific">Penicillium argentinense</name>
    <dbReference type="NCBI Taxonomy" id="1131581"/>
    <lineage>
        <taxon>Eukaryota</taxon>
        <taxon>Fungi</taxon>
        <taxon>Dikarya</taxon>
        <taxon>Ascomycota</taxon>
        <taxon>Pezizomycotina</taxon>
        <taxon>Eurotiomycetes</taxon>
        <taxon>Eurotiomycetidae</taxon>
        <taxon>Eurotiales</taxon>
        <taxon>Aspergillaceae</taxon>
        <taxon>Penicillium</taxon>
    </lineage>
</organism>
<proteinExistence type="predicted"/>
<keyword evidence="2 3" id="KW-0040">ANK repeat</keyword>
<evidence type="ECO:0000259" key="4">
    <source>
        <dbReference type="Pfam" id="PF22939"/>
    </source>
</evidence>
<dbReference type="Pfam" id="PF12796">
    <property type="entry name" value="Ank_2"/>
    <property type="match status" value="1"/>
</dbReference>
<dbReference type="InterPro" id="IPR054471">
    <property type="entry name" value="GPIID_WHD"/>
</dbReference>
<comment type="caution">
    <text evidence="5">The sequence shown here is derived from an EMBL/GenBank/DDBJ whole genome shotgun (WGS) entry which is preliminary data.</text>
</comment>
<evidence type="ECO:0000256" key="2">
    <source>
        <dbReference type="ARBA" id="ARBA00023043"/>
    </source>
</evidence>
<evidence type="ECO:0000313" key="6">
    <source>
        <dbReference type="Proteomes" id="UP001149074"/>
    </source>
</evidence>
<accession>A0A9W9KAV5</accession>
<evidence type="ECO:0000313" key="5">
    <source>
        <dbReference type="EMBL" id="KAJ5098911.1"/>
    </source>
</evidence>
<sequence>MTLAERKYRFPWVELQLNTFFSPKSKIKRRDRDAFERKLQNLSNEVEIPLLSDVYDDIHEMNIPEPEDEIVSEKLLKWAMSCARPLGIEMLVKAASIDFDVNFDEEDDADYILDICSELIVVDHSQLVQFAHLSVQEYLVNEIKLGYSTVDAHKHSSKFETGDALLIYAALYPPLPCTWARQTKKIEGLQGLWDRLLATRKGLSDMLGDMVQSFVEIGRQRVLHMKEKNAPELESIKVSNLHGMCVEFPGTVQAAISDGLDLNERDDEGDTALAVDCELDNIGTAKLLLEAGANPNAVGRRDGYTSLHHGCNRFDMLKLFIDYGADVTRTIQGPINFGQTVLHRSSFSDHGEKLRYLLEHVSDTNQKGGQRKNDFALYSCSRVYGEHESASHGVDIEIKNNDDETAPQQAAKSGREVRVKIVETLRLKSGFGKLNFTLQSVKGRKNW</sequence>
<name>A0A9W9KAV5_9EURO</name>
<dbReference type="PANTHER" id="PTHR24189">
    <property type="entry name" value="MYOTROPHIN"/>
    <property type="match status" value="1"/>
</dbReference>
<dbReference type="AlphaFoldDB" id="A0A9W9KAV5"/>
<feature type="repeat" description="ANK" evidence="3">
    <location>
        <begin position="268"/>
        <end position="300"/>
    </location>
</feature>
<dbReference type="EMBL" id="JAPQKI010000005">
    <property type="protein sequence ID" value="KAJ5098911.1"/>
    <property type="molecule type" value="Genomic_DNA"/>
</dbReference>
<dbReference type="InterPro" id="IPR036770">
    <property type="entry name" value="Ankyrin_rpt-contain_sf"/>
</dbReference>
<reference evidence="5" key="1">
    <citation type="submission" date="2022-11" db="EMBL/GenBank/DDBJ databases">
        <authorList>
            <person name="Petersen C."/>
        </authorList>
    </citation>
    <scope>NUCLEOTIDE SEQUENCE</scope>
    <source>
        <strain evidence="5">IBT 30761</strain>
    </source>
</reference>
<dbReference type="Gene3D" id="1.25.40.20">
    <property type="entry name" value="Ankyrin repeat-containing domain"/>
    <property type="match status" value="1"/>
</dbReference>
<dbReference type="PROSITE" id="PS50088">
    <property type="entry name" value="ANK_REPEAT"/>
    <property type="match status" value="1"/>
</dbReference>
<dbReference type="Proteomes" id="UP001149074">
    <property type="component" value="Unassembled WGS sequence"/>
</dbReference>
<dbReference type="Pfam" id="PF22939">
    <property type="entry name" value="WHD_GPIID"/>
    <property type="match status" value="1"/>
</dbReference>
<dbReference type="PANTHER" id="PTHR24189:SF50">
    <property type="entry name" value="ANKYRIN REPEAT AND SOCS BOX PROTEIN 2"/>
    <property type="match status" value="1"/>
</dbReference>
<protein>
    <recommendedName>
        <fullName evidence="4">GPI inositol-deacylase winged helix domain-containing protein</fullName>
    </recommendedName>
</protein>
<dbReference type="OrthoDB" id="7464126at2759"/>
<keyword evidence="1" id="KW-0677">Repeat</keyword>
<reference evidence="5" key="2">
    <citation type="journal article" date="2023" name="IMA Fungus">
        <title>Comparative genomic study of the Penicillium genus elucidates a diverse pangenome and 15 lateral gene transfer events.</title>
        <authorList>
            <person name="Petersen C."/>
            <person name="Sorensen T."/>
            <person name="Nielsen M.R."/>
            <person name="Sondergaard T.E."/>
            <person name="Sorensen J.L."/>
            <person name="Fitzpatrick D.A."/>
            <person name="Frisvad J.C."/>
            <person name="Nielsen K.L."/>
        </authorList>
    </citation>
    <scope>NUCLEOTIDE SEQUENCE</scope>
    <source>
        <strain evidence="5">IBT 30761</strain>
    </source>
</reference>
<dbReference type="SMART" id="SM00248">
    <property type="entry name" value="ANK"/>
    <property type="match status" value="3"/>
</dbReference>
<dbReference type="RefSeq" id="XP_056474565.1">
    <property type="nucleotide sequence ID" value="XM_056618406.1"/>
</dbReference>
<feature type="domain" description="GPI inositol-deacylase winged helix" evidence="4">
    <location>
        <begin position="72"/>
        <end position="142"/>
    </location>
</feature>
<evidence type="ECO:0000256" key="3">
    <source>
        <dbReference type="PROSITE-ProRule" id="PRU00023"/>
    </source>
</evidence>
<dbReference type="InterPro" id="IPR002110">
    <property type="entry name" value="Ankyrin_rpt"/>
</dbReference>
<gene>
    <name evidence="5" type="ORF">N7532_005912</name>
</gene>
<dbReference type="SUPFAM" id="SSF48403">
    <property type="entry name" value="Ankyrin repeat"/>
    <property type="match status" value="1"/>
</dbReference>
<evidence type="ECO:0000256" key="1">
    <source>
        <dbReference type="ARBA" id="ARBA00022737"/>
    </source>
</evidence>
<dbReference type="GeneID" id="81357385"/>